<feature type="region of interest" description="Disordered" evidence="1">
    <location>
        <begin position="96"/>
        <end position="120"/>
    </location>
</feature>
<feature type="chain" id="PRO_5045932720" description="Lipoprotein" evidence="2">
    <location>
        <begin position="20"/>
        <end position="120"/>
    </location>
</feature>
<organism evidence="3 4">
    <name type="scientific">Uliginosibacterium aquaticum</name>
    <dbReference type="NCBI Taxonomy" id="2731212"/>
    <lineage>
        <taxon>Bacteria</taxon>
        <taxon>Pseudomonadati</taxon>
        <taxon>Pseudomonadota</taxon>
        <taxon>Betaproteobacteria</taxon>
        <taxon>Rhodocyclales</taxon>
        <taxon>Zoogloeaceae</taxon>
        <taxon>Uliginosibacterium</taxon>
    </lineage>
</organism>
<keyword evidence="2" id="KW-0732">Signal</keyword>
<keyword evidence="4" id="KW-1185">Reference proteome</keyword>
<dbReference type="EMBL" id="JABCSC020000001">
    <property type="protein sequence ID" value="NSL53464.1"/>
    <property type="molecule type" value="Genomic_DNA"/>
</dbReference>
<feature type="signal peptide" evidence="2">
    <location>
        <begin position="1"/>
        <end position="19"/>
    </location>
</feature>
<dbReference type="Proteomes" id="UP000778523">
    <property type="component" value="Unassembled WGS sequence"/>
</dbReference>
<comment type="caution">
    <text evidence="3">The sequence shown here is derived from an EMBL/GenBank/DDBJ whole genome shotgun (WGS) entry which is preliminary data.</text>
</comment>
<proteinExistence type="predicted"/>
<sequence length="120" mass="13028">MYRILRSALLAALTTSVLAACVYYESPPGPGQLSASPSNFERAWYGALAAAQDAGITLSSQDQASGVIRGTREGIAVTIQVWRQADGSVRVQFDAKGPVERDPDLSQRFSQAYDRRTGRY</sequence>
<gene>
    <name evidence="3" type="ORF">HJ583_000350</name>
</gene>
<evidence type="ECO:0000313" key="4">
    <source>
        <dbReference type="Proteomes" id="UP000778523"/>
    </source>
</evidence>
<protein>
    <recommendedName>
        <fullName evidence="5">Lipoprotein</fullName>
    </recommendedName>
</protein>
<evidence type="ECO:0008006" key="5">
    <source>
        <dbReference type="Google" id="ProtNLM"/>
    </source>
</evidence>
<dbReference type="RefSeq" id="WP_170019516.1">
    <property type="nucleotide sequence ID" value="NZ_JABCSC020000001.1"/>
</dbReference>
<evidence type="ECO:0000256" key="1">
    <source>
        <dbReference type="SAM" id="MobiDB-lite"/>
    </source>
</evidence>
<evidence type="ECO:0000313" key="3">
    <source>
        <dbReference type="EMBL" id="NSL53464.1"/>
    </source>
</evidence>
<dbReference type="PROSITE" id="PS51257">
    <property type="entry name" value="PROKAR_LIPOPROTEIN"/>
    <property type="match status" value="1"/>
</dbReference>
<reference evidence="3 4" key="1">
    <citation type="submission" date="2020-06" db="EMBL/GenBank/DDBJ databases">
        <title>Draft genome of Uliginosibacterium sp. IMCC34675.</title>
        <authorList>
            <person name="Song J."/>
        </authorList>
    </citation>
    <scope>NUCLEOTIDE SEQUENCE [LARGE SCALE GENOMIC DNA]</scope>
    <source>
        <strain evidence="3 4">IMCC34675</strain>
    </source>
</reference>
<name>A0ABX2IAU5_9RHOO</name>
<evidence type="ECO:0000256" key="2">
    <source>
        <dbReference type="SAM" id="SignalP"/>
    </source>
</evidence>
<accession>A0ABX2IAU5</accession>